<evidence type="ECO:0008006" key="3">
    <source>
        <dbReference type="Google" id="ProtNLM"/>
    </source>
</evidence>
<dbReference type="Proteomes" id="UP000075238">
    <property type="component" value="Chromosome 1"/>
</dbReference>
<dbReference type="OrthoDB" id="8858565at2"/>
<sequence>MPAKNIHVVPLDNGWAIESEDGAGGRQLYATQEDAIAAGTEKARQLQAELLVHGRDGRIRMRNSFGNDPRDIQG</sequence>
<reference evidence="1 2" key="1">
    <citation type="submission" date="2016-03" db="EMBL/GenBank/DDBJ databases">
        <title>Complete genome sequence of a novel chlorpyrifos degrading bacterium, Cupriavidus nantongensis sp. X1.</title>
        <authorList>
            <person name="Fang L."/>
        </authorList>
    </citation>
    <scope>NUCLEOTIDE SEQUENCE [LARGE SCALE GENOMIC DNA]</scope>
    <source>
        <strain evidence="1 2">X1</strain>
    </source>
</reference>
<proteinExistence type="predicted"/>
<gene>
    <name evidence="1" type="ORF">A2G96_07430</name>
</gene>
<dbReference type="RefSeq" id="WP_062798162.1">
    <property type="nucleotide sequence ID" value="NZ_CP014844.1"/>
</dbReference>
<dbReference type="InterPro" id="IPR018691">
    <property type="entry name" value="DUF2188"/>
</dbReference>
<dbReference type="EMBL" id="CP014844">
    <property type="protein sequence ID" value="AMR77581.1"/>
    <property type="molecule type" value="Genomic_DNA"/>
</dbReference>
<protein>
    <recommendedName>
        <fullName evidence="3">DUF2188 domain-containing protein</fullName>
    </recommendedName>
</protein>
<dbReference type="AlphaFoldDB" id="A0A142JHL9"/>
<organism evidence="1 2">
    <name type="scientific">Cupriavidus nantongensis</name>
    <dbReference type="NCBI Taxonomy" id="1796606"/>
    <lineage>
        <taxon>Bacteria</taxon>
        <taxon>Pseudomonadati</taxon>
        <taxon>Pseudomonadota</taxon>
        <taxon>Betaproteobacteria</taxon>
        <taxon>Burkholderiales</taxon>
        <taxon>Burkholderiaceae</taxon>
        <taxon>Cupriavidus</taxon>
    </lineage>
</organism>
<evidence type="ECO:0000313" key="2">
    <source>
        <dbReference type="Proteomes" id="UP000075238"/>
    </source>
</evidence>
<dbReference type="Pfam" id="PF09954">
    <property type="entry name" value="DUF2188"/>
    <property type="match status" value="1"/>
</dbReference>
<accession>A0A142JHL9</accession>
<keyword evidence="2" id="KW-1185">Reference proteome</keyword>
<evidence type="ECO:0000313" key="1">
    <source>
        <dbReference type="EMBL" id="AMR77581.1"/>
    </source>
</evidence>
<name>A0A142JHL9_9BURK</name>
<dbReference type="KEGG" id="cnan:A2G96_07430"/>